<dbReference type="EMBL" id="CAUYUJ010003343">
    <property type="protein sequence ID" value="CAK0804939.1"/>
    <property type="molecule type" value="Genomic_DNA"/>
</dbReference>
<organism evidence="5 6">
    <name type="scientific">Prorocentrum cordatum</name>
    <dbReference type="NCBI Taxonomy" id="2364126"/>
    <lineage>
        <taxon>Eukaryota</taxon>
        <taxon>Sar</taxon>
        <taxon>Alveolata</taxon>
        <taxon>Dinophyceae</taxon>
        <taxon>Prorocentrales</taxon>
        <taxon>Prorocentraceae</taxon>
        <taxon>Prorocentrum</taxon>
    </lineage>
</organism>
<feature type="compositionally biased region" description="Low complexity" evidence="2">
    <location>
        <begin position="87"/>
        <end position="100"/>
    </location>
</feature>
<dbReference type="Gene3D" id="3.30.420.10">
    <property type="entry name" value="Ribonuclease H-like superfamily/Ribonuclease H"/>
    <property type="match status" value="1"/>
</dbReference>
<feature type="domain" description="Cullin N-terminal" evidence="3">
    <location>
        <begin position="560"/>
        <end position="703"/>
    </location>
</feature>
<evidence type="ECO:0000259" key="3">
    <source>
        <dbReference type="Pfam" id="PF00888"/>
    </source>
</evidence>
<name>A0ABN9QG27_9DINO</name>
<dbReference type="InterPro" id="IPR036869">
    <property type="entry name" value="J_dom_sf"/>
</dbReference>
<dbReference type="InterPro" id="IPR001373">
    <property type="entry name" value="Cullin_N"/>
</dbReference>
<dbReference type="InterPro" id="IPR036397">
    <property type="entry name" value="RNaseH_sf"/>
</dbReference>
<evidence type="ECO:0000313" key="6">
    <source>
        <dbReference type="Proteomes" id="UP001189429"/>
    </source>
</evidence>
<accession>A0ABN9QG27</accession>
<dbReference type="InterPro" id="IPR045093">
    <property type="entry name" value="Cullin"/>
</dbReference>
<evidence type="ECO:0000313" key="5">
    <source>
        <dbReference type="EMBL" id="CAK0804939.1"/>
    </source>
</evidence>
<reference evidence="5" key="1">
    <citation type="submission" date="2023-10" db="EMBL/GenBank/DDBJ databases">
        <authorList>
            <person name="Chen Y."/>
            <person name="Shah S."/>
            <person name="Dougan E. K."/>
            <person name="Thang M."/>
            <person name="Chan C."/>
        </authorList>
    </citation>
    <scope>NUCLEOTIDE SEQUENCE [LARGE SCALE GENOMIC DNA]</scope>
</reference>
<feature type="compositionally biased region" description="Basic and acidic residues" evidence="2">
    <location>
        <begin position="56"/>
        <end position="75"/>
    </location>
</feature>
<evidence type="ECO:0000259" key="4">
    <source>
        <dbReference type="Pfam" id="PF13358"/>
    </source>
</evidence>
<sequence>MGLTGAVQARRALVKLLLTVAAAYSVVVRLHRGSQDSEVIAAFRKVLRKAHPGKGGADEHAKQLNAAKERGDQAKKPRGRPKRAEQPEAPAGAAAADGAPGETFQDLIVREMPVVSEMRHPKGFSFQQERRIVLLREATQSDGSHVEWSEIAKKVKNLLGKRPRPRHVASTCRRATARRGPLKYDYKKCGKKPDKVTKEVAVRYVRKVLSKKGFRWLPKRQKRLYSKDQRKARLTFAKKVLTMTSAELNTALACAMDGVILAMPPKDETERMNFCRHGEEYMWRKNTEAFTPKLSGDDEYGGQVPLARAVPMWAGCAAGGLSIVAFPPAKKLCGEDWAKIVNRGDLVKAVKSVNPKRKKGPWSVLCDNESFLRAKVSNAAVKAAGVKLWKMPAKSPDLNPAERCWSWLRRKLRLMDLDDAVKKRPVLGKTAYRARVRSVVKSKKAQSVGAAQAKLMKRVCREVVRKKGAATADQHVSGAKHSPIHPLLSAALRPGRAVGWSLEILARAPTLLRLSAASLKLIELLAAVSCLSLPGASGLLATRHVPPAALLESRSPETSVVYLLDNDKRDDLARMHRMFSLVDNGLNPIAQAFRAYVTDRGNKIVDERVEQAKQMASKSEALGDPSFIQTLLDLHERFKGIVQECFSQDSLFQKSLKEAFEVFINRDIGKYSFAALMSSFCDRILKKSGERLSDDQVEKFLEKM</sequence>
<dbReference type="InterPro" id="IPR038717">
    <property type="entry name" value="Tc1-like_DDE_dom"/>
</dbReference>
<dbReference type="SUPFAM" id="SSF74788">
    <property type="entry name" value="Cullin repeat-like"/>
    <property type="match status" value="1"/>
</dbReference>
<evidence type="ECO:0000256" key="2">
    <source>
        <dbReference type="SAM" id="MobiDB-lite"/>
    </source>
</evidence>
<feature type="non-terminal residue" evidence="5">
    <location>
        <position position="704"/>
    </location>
</feature>
<feature type="region of interest" description="Disordered" evidence="2">
    <location>
        <begin position="51"/>
        <end position="100"/>
    </location>
</feature>
<gene>
    <name evidence="5" type="ORF">PCOR1329_LOCUS11609</name>
</gene>
<dbReference type="Proteomes" id="UP001189429">
    <property type="component" value="Unassembled WGS sequence"/>
</dbReference>
<dbReference type="Pfam" id="PF13358">
    <property type="entry name" value="DDE_3"/>
    <property type="match status" value="1"/>
</dbReference>
<feature type="domain" description="Tc1-like transposase DDE" evidence="4">
    <location>
        <begin position="351"/>
        <end position="413"/>
    </location>
</feature>
<dbReference type="PANTHER" id="PTHR11932">
    <property type="entry name" value="CULLIN"/>
    <property type="match status" value="1"/>
</dbReference>
<dbReference type="Gene3D" id="1.10.287.110">
    <property type="entry name" value="DnaJ domain"/>
    <property type="match status" value="1"/>
</dbReference>
<dbReference type="Gene3D" id="1.20.1310.10">
    <property type="entry name" value="Cullin Repeats"/>
    <property type="match status" value="1"/>
</dbReference>
<dbReference type="InterPro" id="IPR016159">
    <property type="entry name" value="Cullin_repeat-like_dom_sf"/>
</dbReference>
<comment type="caution">
    <text evidence="5">The sequence shown here is derived from an EMBL/GenBank/DDBJ whole genome shotgun (WGS) entry which is preliminary data.</text>
</comment>
<keyword evidence="6" id="KW-1185">Reference proteome</keyword>
<protein>
    <recommendedName>
        <fullName evidence="7">Tc1-like transposase DDE domain-containing protein</fullName>
    </recommendedName>
</protein>
<proteinExistence type="inferred from homology"/>
<dbReference type="SUPFAM" id="SSF46565">
    <property type="entry name" value="Chaperone J-domain"/>
    <property type="match status" value="1"/>
</dbReference>
<evidence type="ECO:0000256" key="1">
    <source>
        <dbReference type="ARBA" id="ARBA00006019"/>
    </source>
</evidence>
<comment type="similarity">
    <text evidence="1">Belongs to the cullin family.</text>
</comment>
<evidence type="ECO:0008006" key="7">
    <source>
        <dbReference type="Google" id="ProtNLM"/>
    </source>
</evidence>
<dbReference type="Pfam" id="PF00888">
    <property type="entry name" value="Cullin"/>
    <property type="match status" value="1"/>
</dbReference>